<proteinExistence type="predicted"/>
<keyword evidence="3" id="KW-1185">Reference proteome</keyword>
<evidence type="ECO:0000313" key="2">
    <source>
        <dbReference type="Proteomes" id="UP000038040"/>
    </source>
</evidence>
<evidence type="ECO:0000313" key="1">
    <source>
        <dbReference type="EMBL" id="VDN53165.1"/>
    </source>
</evidence>
<reference evidence="1 3" key="2">
    <citation type="submission" date="2018-11" db="EMBL/GenBank/DDBJ databases">
        <authorList>
            <consortium name="Pathogen Informatics"/>
        </authorList>
    </citation>
    <scope>NUCLEOTIDE SEQUENCE [LARGE SCALE GENOMIC DNA]</scope>
</reference>
<sequence>MSGNLNYRMPRKITTIITLQGQKSLLERYGLENGCGGSIIDRKPFRIFHKATIIRGVSEMIWDINGAPVKAIMDLLKWKEFFEAKLNHDASVVLI</sequence>
<accession>A0A0N4UNF4</accession>
<protein>
    <submittedName>
        <fullName evidence="4">DUF4283 domain-containing protein</fullName>
    </submittedName>
</protein>
<organism evidence="2 4">
    <name type="scientific">Dracunculus medinensis</name>
    <name type="common">Guinea worm</name>
    <dbReference type="NCBI Taxonomy" id="318479"/>
    <lineage>
        <taxon>Eukaryota</taxon>
        <taxon>Metazoa</taxon>
        <taxon>Ecdysozoa</taxon>
        <taxon>Nematoda</taxon>
        <taxon>Chromadorea</taxon>
        <taxon>Rhabditida</taxon>
        <taxon>Spirurina</taxon>
        <taxon>Dracunculoidea</taxon>
        <taxon>Dracunculidae</taxon>
        <taxon>Dracunculus</taxon>
    </lineage>
</organism>
<dbReference type="WBParaSite" id="DME_0000943401-mRNA-1">
    <property type="protein sequence ID" value="DME_0000943401-mRNA-1"/>
    <property type="gene ID" value="DME_0000943401"/>
</dbReference>
<dbReference type="EMBL" id="UYYG01000107">
    <property type="protein sequence ID" value="VDN53165.1"/>
    <property type="molecule type" value="Genomic_DNA"/>
</dbReference>
<dbReference type="AlphaFoldDB" id="A0A0N4UNF4"/>
<name>A0A0N4UNF4_DRAME</name>
<gene>
    <name evidence="1" type="ORF">DME_LOCUS3138</name>
</gene>
<evidence type="ECO:0000313" key="3">
    <source>
        <dbReference type="Proteomes" id="UP000274756"/>
    </source>
</evidence>
<evidence type="ECO:0000313" key="4">
    <source>
        <dbReference type="WBParaSite" id="DME_0000943401-mRNA-1"/>
    </source>
</evidence>
<dbReference type="Proteomes" id="UP000274756">
    <property type="component" value="Unassembled WGS sequence"/>
</dbReference>
<reference evidence="4" key="1">
    <citation type="submission" date="2017-02" db="UniProtKB">
        <authorList>
            <consortium name="WormBaseParasite"/>
        </authorList>
    </citation>
    <scope>IDENTIFICATION</scope>
</reference>
<dbReference type="Proteomes" id="UP000038040">
    <property type="component" value="Unplaced"/>
</dbReference>